<dbReference type="NCBIfam" id="TIGR00020">
    <property type="entry name" value="prfB"/>
    <property type="match status" value="1"/>
</dbReference>
<protein>
    <recommendedName>
        <fullName evidence="3 6">Peptide chain release factor 2</fullName>
        <shortName evidence="6">RF-2</shortName>
    </recommendedName>
</protein>
<evidence type="ECO:0000256" key="1">
    <source>
        <dbReference type="ARBA" id="ARBA00002613"/>
    </source>
</evidence>
<dbReference type="InterPro" id="IPR005139">
    <property type="entry name" value="PCRF"/>
</dbReference>
<name>A0A9D1DYT5_9FIRM</name>
<evidence type="ECO:0000256" key="3">
    <source>
        <dbReference type="ARBA" id="ARBA00019192"/>
    </source>
</evidence>
<dbReference type="Pfam" id="PF03462">
    <property type="entry name" value="PCRF"/>
    <property type="match status" value="1"/>
</dbReference>
<dbReference type="InterPro" id="IPR045853">
    <property type="entry name" value="Pep_chain_release_fac_I_sf"/>
</dbReference>
<comment type="PTM">
    <text evidence="6">Methylated by PrmC. Methylation increases the termination efficiency of RF2.</text>
</comment>
<evidence type="ECO:0000256" key="6">
    <source>
        <dbReference type="HAMAP-Rule" id="MF_00094"/>
    </source>
</evidence>
<dbReference type="PANTHER" id="PTHR43116:SF3">
    <property type="entry name" value="CLASS I PEPTIDE CHAIN RELEASE FACTOR"/>
    <property type="match status" value="1"/>
</dbReference>
<accession>A0A9D1DYT5</accession>
<evidence type="ECO:0000313" key="10">
    <source>
        <dbReference type="Proteomes" id="UP000824241"/>
    </source>
</evidence>
<evidence type="ECO:0000256" key="7">
    <source>
        <dbReference type="SAM" id="Coils"/>
    </source>
</evidence>
<dbReference type="PANTHER" id="PTHR43116">
    <property type="entry name" value="PEPTIDE CHAIN RELEASE FACTOR 2"/>
    <property type="match status" value="1"/>
</dbReference>
<dbReference type="InterPro" id="IPR000352">
    <property type="entry name" value="Pep_chain_release_fac_I"/>
</dbReference>
<dbReference type="SUPFAM" id="SSF75620">
    <property type="entry name" value="Release factor"/>
    <property type="match status" value="1"/>
</dbReference>
<dbReference type="GO" id="GO:0016149">
    <property type="term" value="F:translation release factor activity, codon specific"/>
    <property type="evidence" value="ECO:0007669"/>
    <property type="project" value="UniProtKB-UniRule"/>
</dbReference>
<feature type="modified residue" description="N5-methylglutamine" evidence="6">
    <location>
        <position position="253"/>
    </location>
</feature>
<dbReference type="Gene3D" id="1.20.58.410">
    <property type="entry name" value="Release factor"/>
    <property type="match status" value="1"/>
</dbReference>
<comment type="function">
    <text evidence="1 6">Peptide chain release factor 2 directs the termination of translation in response to the peptide chain termination codons UGA and UAA.</text>
</comment>
<keyword evidence="6" id="KW-0963">Cytoplasm</keyword>
<feature type="coiled-coil region" evidence="7">
    <location>
        <begin position="70"/>
        <end position="116"/>
    </location>
</feature>
<keyword evidence="5 6" id="KW-0648">Protein biosynthesis</keyword>
<gene>
    <name evidence="6 9" type="primary">prfB</name>
    <name evidence="9" type="ORF">IAB37_08040</name>
</gene>
<dbReference type="Gene3D" id="3.30.70.1660">
    <property type="match status" value="1"/>
</dbReference>
<dbReference type="Gene3D" id="3.30.160.20">
    <property type="match status" value="1"/>
</dbReference>
<evidence type="ECO:0000256" key="4">
    <source>
        <dbReference type="ARBA" id="ARBA00022481"/>
    </source>
</evidence>
<evidence type="ECO:0000256" key="2">
    <source>
        <dbReference type="ARBA" id="ARBA00010835"/>
    </source>
</evidence>
<comment type="caution">
    <text evidence="9">The sequence shown here is derived from an EMBL/GenBank/DDBJ whole genome shotgun (WGS) entry which is preliminary data.</text>
</comment>
<dbReference type="EMBL" id="DVHA01000260">
    <property type="protein sequence ID" value="HIR61505.1"/>
    <property type="molecule type" value="Genomic_DNA"/>
</dbReference>
<dbReference type="Proteomes" id="UP000824241">
    <property type="component" value="Unassembled WGS sequence"/>
</dbReference>
<dbReference type="HAMAP" id="MF_00094">
    <property type="entry name" value="Rel_fac_2"/>
    <property type="match status" value="1"/>
</dbReference>
<evidence type="ECO:0000256" key="5">
    <source>
        <dbReference type="ARBA" id="ARBA00022917"/>
    </source>
</evidence>
<reference evidence="9" key="1">
    <citation type="submission" date="2020-10" db="EMBL/GenBank/DDBJ databases">
        <authorList>
            <person name="Gilroy R."/>
        </authorList>
    </citation>
    <scope>NUCLEOTIDE SEQUENCE</scope>
    <source>
        <strain evidence="9">CHK189-12415</strain>
    </source>
</reference>
<sequence>MLAMEERALKLRDKKPELDDLKSALGIDRLKVQIEELEQKAAQPGFWDNAEESQKILKQTGALKGTVEGYEKLCARYDDLEVMIELANDDNDESAIPEIDREMEELEKGIETARLETLLTGEYDEKDAILTFHAGAGGTEAQDWVSMLYRMYTRWAEDHGYKVEVLDYQEGDEAGIKSASIQIEGKNAYGFLKSENGIHRLVRVSPFDASGRRQTSFASLEVMPTMEEVDTNIVVRPEDIRVEVYRASGAGGQKVNKTSSAVRIIHLATGIVVSCQVERSQYQNKDVAMRMLKSKLLAIKIQQHLDKIEDIKGDQKAIGWGSQIRSYVFMPYTMVKDHRTNFETGNVDAVMDGDLDGFINAYLKALAHGEIKD</sequence>
<dbReference type="GO" id="GO:0005737">
    <property type="term" value="C:cytoplasm"/>
    <property type="evidence" value="ECO:0007669"/>
    <property type="project" value="UniProtKB-SubCell"/>
</dbReference>
<proteinExistence type="inferred from homology"/>
<dbReference type="InterPro" id="IPR004374">
    <property type="entry name" value="PrfB"/>
</dbReference>
<comment type="subcellular location">
    <subcellularLocation>
        <location evidence="6">Cytoplasm</location>
    </subcellularLocation>
</comment>
<dbReference type="Pfam" id="PF00472">
    <property type="entry name" value="RF-1"/>
    <property type="match status" value="1"/>
</dbReference>
<reference evidence="9" key="2">
    <citation type="journal article" date="2021" name="PeerJ">
        <title>Extensive microbial diversity within the chicken gut microbiome revealed by metagenomics and culture.</title>
        <authorList>
            <person name="Gilroy R."/>
            <person name="Ravi A."/>
            <person name="Getino M."/>
            <person name="Pursley I."/>
            <person name="Horton D.L."/>
            <person name="Alikhan N.F."/>
            <person name="Baker D."/>
            <person name="Gharbi K."/>
            <person name="Hall N."/>
            <person name="Watson M."/>
            <person name="Adriaenssens E.M."/>
            <person name="Foster-Nyarko E."/>
            <person name="Jarju S."/>
            <person name="Secka A."/>
            <person name="Antonio M."/>
            <person name="Oren A."/>
            <person name="Chaudhuri R.R."/>
            <person name="La Ragione R."/>
            <person name="Hildebrand F."/>
            <person name="Pallen M.J."/>
        </authorList>
    </citation>
    <scope>NUCLEOTIDE SEQUENCE</scope>
    <source>
        <strain evidence="9">CHK189-12415</strain>
    </source>
</reference>
<keyword evidence="4 6" id="KW-0488">Methylation</keyword>
<dbReference type="SMART" id="SM00937">
    <property type="entry name" value="PCRF"/>
    <property type="match status" value="1"/>
</dbReference>
<feature type="domain" description="Peptide chain release factor" evidence="8">
    <location>
        <begin position="85"/>
        <end position="195"/>
    </location>
</feature>
<evidence type="ECO:0000313" key="9">
    <source>
        <dbReference type="EMBL" id="HIR61505.1"/>
    </source>
</evidence>
<keyword evidence="7" id="KW-0175">Coiled coil</keyword>
<organism evidence="9 10">
    <name type="scientific">Candidatus Faecivivens stercoravium</name>
    <dbReference type="NCBI Taxonomy" id="2840803"/>
    <lineage>
        <taxon>Bacteria</taxon>
        <taxon>Bacillati</taxon>
        <taxon>Bacillota</taxon>
        <taxon>Clostridia</taxon>
        <taxon>Eubacteriales</taxon>
        <taxon>Oscillospiraceae</taxon>
        <taxon>Oscillospiraceae incertae sedis</taxon>
        <taxon>Candidatus Faecivivens</taxon>
    </lineage>
</organism>
<comment type="similarity">
    <text evidence="2 6">Belongs to the prokaryotic/mitochondrial release factor family.</text>
</comment>
<dbReference type="AlphaFoldDB" id="A0A9D1DYT5"/>
<evidence type="ECO:0000259" key="8">
    <source>
        <dbReference type="SMART" id="SM00937"/>
    </source>
</evidence>